<evidence type="ECO:0000259" key="9">
    <source>
        <dbReference type="PROSITE" id="PS50110"/>
    </source>
</evidence>
<dbReference type="CDD" id="cd00156">
    <property type="entry name" value="REC"/>
    <property type="match status" value="1"/>
</dbReference>
<dbReference type="OrthoDB" id="165911at2157"/>
<evidence type="ECO:0000256" key="8">
    <source>
        <dbReference type="PROSITE-ProRule" id="PRU00169"/>
    </source>
</evidence>
<dbReference type="InterPro" id="IPR035965">
    <property type="entry name" value="PAS-like_dom_sf"/>
</dbReference>
<comment type="caution">
    <text evidence="8">Lacks conserved residue(s) required for the propagation of feature annotation.</text>
</comment>
<feature type="domain" description="PAS" evidence="10">
    <location>
        <begin position="350"/>
        <end position="409"/>
    </location>
</feature>
<accession>A0A1H3NTG0</accession>
<dbReference type="AlphaFoldDB" id="A0A1H3NTG0"/>
<dbReference type="CDD" id="cd00130">
    <property type="entry name" value="PAS"/>
    <property type="match status" value="3"/>
</dbReference>
<dbReference type="InterPro" id="IPR052162">
    <property type="entry name" value="Sensor_kinase/Photoreceptor"/>
</dbReference>
<organism evidence="12 13">
    <name type="scientific">Halopenitus persicus</name>
    <dbReference type="NCBI Taxonomy" id="1048396"/>
    <lineage>
        <taxon>Archaea</taxon>
        <taxon>Methanobacteriati</taxon>
        <taxon>Methanobacteriota</taxon>
        <taxon>Stenosarchaea group</taxon>
        <taxon>Halobacteria</taxon>
        <taxon>Halobacteriales</taxon>
        <taxon>Haloferacaceae</taxon>
        <taxon>Halopenitus</taxon>
    </lineage>
</organism>
<evidence type="ECO:0000256" key="5">
    <source>
        <dbReference type="ARBA" id="ARBA00022777"/>
    </source>
</evidence>
<evidence type="ECO:0000256" key="1">
    <source>
        <dbReference type="ARBA" id="ARBA00000085"/>
    </source>
</evidence>
<dbReference type="SMART" id="SM00091">
    <property type="entry name" value="PAS"/>
    <property type="match status" value="2"/>
</dbReference>
<dbReference type="InterPro" id="IPR000014">
    <property type="entry name" value="PAS"/>
</dbReference>
<feature type="domain" description="PAC" evidence="11">
    <location>
        <begin position="419"/>
        <end position="470"/>
    </location>
</feature>
<dbReference type="Gene3D" id="3.40.50.2300">
    <property type="match status" value="1"/>
</dbReference>
<dbReference type="SMART" id="SM00086">
    <property type="entry name" value="PAC"/>
    <property type="match status" value="3"/>
</dbReference>
<feature type="domain" description="Response regulatory" evidence="9">
    <location>
        <begin position="23"/>
        <end position="137"/>
    </location>
</feature>
<dbReference type="InterPro" id="IPR029016">
    <property type="entry name" value="GAF-like_dom_sf"/>
</dbReference>
<evidence type="ECO:0000256" key="3">
    <source>
        <dbReference type="ARBA" id="ARBA00022553"/>
    </source>
</evidence>
<protein>
    <recommendedName>
        <fullName evidence="2">histidine kinase</fullName>
        <ecNumber evidence="2">2.7.13.3</ecNumber>
    </recommendedName>
</protein>
<keyword evidence="13" id="KW-1185">Reference proteome</keyword>
<keyword evidence="4" id="KW-0808">Transferase</keyword>
<proteinExistence type="predicted"/>
<dbReference type="InterPro" id="IPR001789">
    <property type="entry name" value="Sig_transdc_resp-reg_receiver"/>
</dbReference>
<dbReference type="SMART" id="SM00448">
    <property type="entry name" value="REC"/>
    <property type="match status" value="1"/>
</dbReference>
<dbReference type="EC" id="2.7.13.3" evidence="2"/>
<evidence type="ECO:0000256" key="6">
    <source>
        <dbReference type="ARBA" id="ARBA00023015"/>
    </source>
</evidence>
<dbReference type="Gene3D" id="3.30.450.40">
    <property type="match status" value="3"/>
</dbReference>
<evidence type="ECO:0000256" key="7">
    <source>
        <dbReference type="ARBA" id="ARBA00023163"/>
    </source>
</evidence>
<keyword evidence="5" id="KW-0418">Kinase</keyword>
<dbReference type="SMART" id="SM00065">
    <property type="entry name" value="GAF"/>
    <property type="match status" value="3"/>
</dbReference>
<dbReference type="InterPro" id="IPR000700">
    <property type="entry name" value="PAS-assoc_C"/>
</dbReference>
<keyword evidence="6" id="KW-0805">Transcription regulation</keyword>
<evidence type="ECO:0000313" key="12">
    <source>
        <dbReference type="EMBL" id="SDY92098.1"/>
    </source>
</evidence>
<keyword evidence="3" id="KW-0597">Phosphoprotein</keyword>
<evidence type="ECO:0000259" key="11">
    <source>
        <dbReference type="PROSITE" id="PS50113"/>
    </source>
</evidence>
<dbReference type="GO" id="GO:0004673">
    <property type="term" value="F:protein histidine kinase activity"/>
    <property type="evidence" value="ECO:0007669"/>
    <property type="project" value="UniProtKB-EC"/>
</dbReference>
<keyword evidence="7" id="KW-0804">Transcription</keyword>
<dbReference type="Gene3D" id="2.10.70.100">
    <property type="match status" value="2"/>
</dbReference>
<dbReference type="InterPro" id="IPR011006">
    <property type="entry name" value="CheY-like_superfamily"/>
</dbReference>
<dbReference type="PROSITE" id="PS50113">
    <property type="entry name" value="PAC"/>
    <property type="match status" value="3"/>
</dbReference>
<dbReference type="Gene3D" id="3.30.450.20">
    <property type="entry name" value="PAS domain"/>
    <property type="match status" value="3"/>
</dbReference>
<dbReference type="PROSITE" id="PS50110">
    <property type="entry name" value="RESPONSE_REGULATORY"/>
    <property type="match status" value="1"/>
</dbReference>
<dbReference type="GO" id="GO:0000160">
    <property type="term" value="P:phosphorelay signal transduction system"/>
    <property type="evidence" value="ECO:0007669"/>
    <property type="project" value="InterPro"/>
</dbReference>
<dbReference type="RefSeq" id="WP_092735188.1">
    <property type="nucleotide sequence ID" value="NZ_FNPC01000015.1"/>
</dbReference>
<dbReference type="InterPro" id="IPR001610">
    <property type="entry name" value="PAC"/>
</dbReference>
<dbReference type="Pfam" id="PF15915">
    <property type="entry name" value="BAT"/>
    <property type="match status" value="1"/>
</dbReference>
<dbReference type="InterPro" id="IPR003018">
    <property type="entry name" value="GAF"/>
</dbReference>
<dbReference type="InterPro" id="IPR007050">
    <property type="entry name" value="HTH_bacterioopsin"/>
</dbReference>
<dbReference type="PANTHER" id="PTHR43304">
    <property type="entry name" value="PHYTOCHROME-LIKE PROTEIN CPH1"/>
    <property type="match status" value="1"/>
</dbReference>
<evidence type="ECO:0000256" key="2">
    <source>
        <dbReference type="ARBA" id="ARBA00012438"/>
    </source>
</evidence>
<dbReference type="PROSITE" id="PS50112">
    <property type="entry name" value="PAS"/>
    <property type="match status" value="1"/>
</dbReference>
<evidence type="ECO:0000256" key="4">
    <source>
        <dbReference type="ARBA" id="ARBA00022679"/>
    </source>
</evidence>
<dbReference type="Proteomes" id="UP000199079">
    <property type="component" value="Unassembled WGS sequence"/>
</dbReference>
<feature type="domain" description="PAC" evidence="11">
    <location>
        <begin position="545"/>
        <end position="596"/>
    </location>
</feature>
<dbReference type="Pfam" id="PF08447">
    <property type="entry name" value="PAS_3"/>
    <property type="match status" value="3"/>
</dbReference>
<comment type="catalytic activity">
    <reaction evidence="1">
        <text>ATP + protein L-histidine = ADP + protein N-phospho-L-histidine.</text>
        <dbReference type="EC" id="2.7.13.3"/>
    </reaction>
</comment>
<dbReference type="InterPro" id="IPR013655">
    <property type="entry name" value="PAS_fold_3"/>
</dbReference>
<dbReference type="Pfam" id="PF04967">
    <property type="entry name" value="HTH_10"/>
    <property type="match status" value="1"/>
</dbReference>
<dbReference type="SUPFAM" id="SSF52172">
    <property type="entry name" value="CheY-like"/>
    <property type="match status" value="1"/>
</dbReference>
<dbReference type="PANTHER" id="PTHR43304:SF1">
    <property type="entry name" value="PAC DOMAIN-CONTAINING PROTEIN"/>
    <property type="match status" value="1"/>
</dbReference>
<dbReference type="EMBL" id="FNPC01000015">
    <property type="protein sequence ID" value="SDY92098.1"/>
    <property type="molecule type" value="Genomic_DNA"/>
</dbReference>
<dbReference type="Pfam" id="PF00072">
    <property type="entry name" value="Response_reg"/>
    <property type="match status" value="1"/>
</dbReference>
<name>A0A1H3NTG0_9EURY</name>
<sequence length="1276" mass="144307">MNYYGKSERVGDAQGGDSDDAGRVILLVDPSSVADQHAAKLEREFGQVVTEGTVQDALTQLSTTYIDCVVSTYELPDEDGLELLKQVRTEYPTIPVILWPDSGDEHIASEAIAANVTGYVPRCRNSPTDYDPIVNRIHDAISTRPDSLECDRIDTAIPLLSAVCCDLMQAQTRADGFQLTVQRVCEYTDWDYGEVWRPDKGQEALTLEASYPVDEQFTSFATMSDSITFQPDEGLPGRVWATKSEEWISDVSTVPVQKYIRTAAVEETHLKTAFGVPVRSDGSVDAVIVFYSVNDLPDESPLRTMVNAVQRVLNKCSSEHPVLERNESGSLLPFSFQENEETKQLQGVPLRILADHVNVTVWMATPDFEEIIFTDPNFERITGISPDEFQENPRSLLDIVHPDDRDDVQYVWENRTDEYTLEFRIQTAEGEIRWLKERGTPVKLDDELQYFVGTAKDITERKQQEQELRQQRELLRHTEELARTGGWIADLDTGKQRWTKGAKAIHEVPSDFEPTIDAGIEFFHSDDQETIERVLNRCAETGEPYDVELRIITAEDRERWVRATGKPVREDGEITKVCGAIQDITDRKNRELELNREREHLQQTERLAKSGGWIYNCETESLQRTDGTRRLFGLPADHEWSLEESFEYYHPDDRDTRIHAFERCRRTGEPYEIEVRIVTSQGDQRWIHEHGEQITENGVKKVQGAVRDITTRKRYENALNEVNTAARDLLTDETDTEIAHTVVNTATNILDGTGVAVYLYDEQSEELAPIAASEEIKQLLDKLPRFAPGDSIVWDVFASQQPAHYDDVRTADDVYRADTPIRSEYIQPLGEYGILIVGDTEIGAFSDLTSDIVTILASTAEAALTRAERTQALHKRERKSQRQARQLEQVEQLNEHIRSIIKAVVQAETHKTIKQIICDSLATHESFKGVWIGEPDLAMDEVVMTTTSGPIEQYLESVSLELEAENTLPAVQAIRDRTSIVEGNIAEQPHQDDWQHPALLYDFRSVISVPLIYNDILYGVLTIYSTQPEVFDDPIVSVLTELGELIGYVLNSLTQRHARLADEMIELTFVVSGADDLFVEMASQLDTSVHIENVSVRFEDRFLVHFTVSDTDPEDVMGVAESLPSIENIKLIGDDSSPRFEVITLGECVGTQIERLGARLRKVTVDEGSCELQVTIPHNRDIEAFVRHLNEQYPNAELTTQQNNTDTTSSSYSWLLDDCLTEKQKETLTTAYYSGYFDQTRKQKGGEIAESLGISQPGFAKQLRAAQYNLLSAILE</sequence>
<dbReference type="SUPFAM" id="SSF55781">
    <property type="entry name" value="GAF domain-like"/>
    <property type="match status" value="3"/>
</dbReference>
<feature type="domain" description="PAC" evidence="11">
    <location>
        <begin position="671"/>
        <end position="721"/>
    </location>
</feature>
<dbReference type="PROSITE" id="PS50096">
    <property type="entry name" value="IQ"/>
    <property type="match status" value="1"/>
</dbReference>
<dbReference type="NCBIfam" id="TIGR00229">
    <property type="entry name" value="sensory_box"/>
    <property type="match status" value="3"/>
</dbReference>
<reference evidence="13" key="1">
    <citation type="submission" date="2016-10" db="EMBL/GenBank/DDBJ databases">
        <authorList>
            <person name="Varghese N."/>
            <person name="Submissions S."/>
        </authorList>
    </citation>
    <scope>NUCLEOTIDE SEQUENCE [LARGE SCALE GENOMIC DNA]</scope>
    <source>
        <strain evidence="13">DC30,IBRC 10041,KCTC 4046</strain>
    </source>
</reference>
<gene>
    <name evidence="12" type="ORF">SAMN05216564_11522</name>
</gene>
<dbReference type="InterPro" id="IPR031803">
    <property type="entry name" value="BAT_GAF/HTH-assoc"/>
</dbReference>
<dbReference type="SUPFAM" id="SSF55785">
    <property type="entry name" value="PYP-like sensor domain (PAS domain)"/>
    <property type="match status" value="3"/>
</dbReference>
<dbReference type="Pfam" id="PF13185">
    <property type="entry name" value="GAF_2"/>
    <property type="match status" value="3"/>
</dbReference>
<evidence type="ECO:0000259" key="10">
    <source>
        <dbReference type="PROSITE" id="PS50112"/>
    </source>
</evidence>
<evidence type="ECO:0000313" key="13">
    <source>
        <dbReference type="Proteomes" id="UP000199079"/>
    </source>
</evidence>